<dbReference type="InterPro" id="IPR011990">
    <property type="entry name" value="TPR-like_helical_dom_sf"/>
</dbReference>
<dbReference type="EMBL" id="UOFR01000066">
    <property type="protein sequence ID" value="VAW99374.1"/>
    <property type="molecule type" value="Genomic_DNA"/>
</dbReference>
<accession>A0A3B1AZA0</accession>
<protein>
    <recommendedName>
        <fullName evidence="2">Peptidase M48 domain-containing protein</fullName>
    </recommendedName>
</protein>
<gene>
    <name evidence="1" type="ORF">MNBD_GAMMA21-2746</name>
</gene>
<name>A0A3B1AZA0_9ZZZZ</name>
<dbReference type="AlphaFoldDB" id="A0A3B1AZA0"/>
<evidence type="ECO:0000313" key="1">
    <source>
        <dbReference type="EMBL" id="VAW99374.1"/>
    </source>
</evidence>
<organism evidence="1">
    <name type="scientific">hydrothermal vent metagenome</name>
    <dbReference type="NCBI Taxonomy" id="652676"/>
    <lineage>
        <taxon>unclassified sequences</taxon>
        <taxon>metagenomes</taxon>
        <taxon>ecological metagenomes</taxon>
    </lineage>
</organism>
<evidence type="ECO:0008006" key="2">
    <source>
        <dbReference type="Google" id="ProtNLM"/>
    </source>
</evidence>
<dbReference type="SUPFAM" id="SSF48452">
    <property type="entry name" value="TPR-like"/>
    <property type="match status" value="1"/>
</dbReference>
<dbReference type="Gene3D" id="1.25.40.10">
    <property type="entry name" value="Tetratricopeptide repeat domain"/>
    <property type="match status" value="1"/>
</dbReference>
<sequence>MKTLYEPFSRSGTTSSGRVGLKSALLRWIMAGLLITSYTSAWAKSVVPPDDPRQSITYWKPHTISADKDPLVAKTQAVFSVLLRAWDSSRLEPTLYVVDSVAGPWAASLSDGNILLSRAAIKASMKFGDERAEHLLAFILAHELAHQRSDDLWHQRFFRLIGNQAPEIKRKMLRGLKTDSKLWINVAQKEVQADRDGLIMMSSVGYDPYQILDKKDFFTAWVENIWQSSCKVSTLDQAVKQACKQAQSRALRARAQLTTVATQSVLYKMGVQAFIANDYKQARRYFTAYGRDYPNRAVLSALGLSHFAEALTLHRQLIQNRGLKRPAFYYPLLLDATVTEPSKDSTPLDPNKRSAMQSIIKQQQKEMRVSIERSIDYFEKAIRLEPDYSKSYLMVALSYLLDGNTFMARGIIQGKYRPKFGNDVASDLMLAMISAIEGDKTKATQSFEQIISRLQKPLQAPTISADLLVYSAYYNSAAYANYLGNHARAKRLWKQLASQSKSSGNSVLFRLALSHVIATSPQSQHMTTAPNIDGLRLGDKFLKTSSTVQPHQINELWIEGEKYKVHRLNNGSRYVIGTDNRIISAWQNSGQNSVQDSGQASLNGNIAFGDSADRSLKSLGIPTRQLHVMSGEYLAYDDYGVAVHIVQNKVAGWFLYDSR</sequence>
<reference evidence="1" key="1">
    <citation type="submission" date="2018-06" db="EMBL/GenBank/DDBJ databases">
        <authorList>
            <person name="Zhirakovskaya E."/>
        </authorList>
    </citation>
    <scope>NUCLEOTIDE SEQUENCE</scope>
</reference>
<proteinExistence type="predicted"/>